<organism evidence="2 3">
    <name type="scientific">Collybiopsis confluens</name>
    <dbReference type="NCBI Taxonomy" id="2823264"/>
    <lineage>
        <taxon>Eukaryota</taxon>
        <taxon>Fungi</taxon>
        <taxon>Dikarya</taxon>
        <taxon>Basidiomycota</taxon>
        <taxon>Agaricomycotina</taxon>
        <taxon>Agaricomycetes</taxon>
        <taxon>Agaricomycetidae</taxon>
        <taxon>Agaricales</taxon>
        <taxon>Marasmiineae</taxon>
        <taxon>Omphalotaceae</taxon>
        <taxon>Collybiopsis</taxon>
    </lineage>
</organism>
<dbReference type="SUPFAM" id="SSF53335">
    <property type="entry name" value="S-adenosyl-L-methionine-dependent methyltransferases"/>
    <property type="match status" value="1"/>
</dbReference>
<dbReference type="EMBL" id="JAACJN010000004">
    <property type="protein sequence ID" value="KAF5392908.1"/>
    <property type="molecule type" value="Genomic_DNA"/>
</dbReference>
<comment type="caution">
    <text evidence="2">The sequence shown here is derived from an EMBL/GenBank/DDBJ whole genome shotgun (WGS) entry which is preliminary data.</text>
</comment>
<evidence type="ECO:0000313" key="2">
    <source>
        <dbReference type="EMBL" id="KAF5392908.1"/>
    </source>
</evidence>
<gene>
    <name evidence="2" type="ORF">D9757_001061</name>
</gene>
<name>A0A8H5I0R4_9AGAR</name>
<dbReference type="InterPro" id="IPR029063">
    <property type="entry name" value="SAM-dependent_MTases_sf"/>
</dbReference>
<dbReference type="PANTHER" id="PTHR43591">
    <property type="entry name" value="METHYLTRANSFERASE"/>
    <property type="match status" value="1"/>
</dbReference>
<dbReference type="AlphaFoldDB" id="A0A8H5I0R4"/>
<reference evidence="2 3" key="1">
    <citation type="journal article" date="2020" name="ISME J.">
        <title>Uncovering the hidden diversity of litter-decomposition mechanisms in mushroom-forming fungi.</title>
        <authorList>
            <person name="Floudas D."/>
            <person name="Bentzer J."/>
            <person name="Ahren D."/>
            <person name="Johansson T."/>
            <person name="Persson P."/>
            <person name="Tunlid A."/>
        </authorList>
    </citation>
    <scope>NUCLEOTIDE SEQUENCE [LARGE SCALE GENOMIC DNA]</scope>
    <source>
        <strain evidence="2 3">CBS 406.79</strain>
    </source>
</reference>
<dbReference type="PANTHER" id="PTHR43591:SF50">
    <property type="entry name" value="METHYLTRANSFERASE DOMAIN-CONTAINING PROTEIN-RELATED"/>
    <property type="match status" value="1"/>
</dbReference>
<dbReference type="Proteomes" id="UP000518752">
    <property type="component" value="Unassembled WGS sequence"/>
</dbReference>
<dbReference type="CDD" id="cd02440">
    <property type="entry name" value="AdoMet_MTases"/>
    <property type="match status" value="1"/>
</dbReference>
<evidence type="ECO:0000313" key="3">
    <source>
        <dbReference type="Proteomes" id="UP000518752"/>
    </source>
</evidence>
<protein>
    <recommendedName>
        <fullName evidence="1">Methyltransferase domain-containing protein</fullName>
    </recommendedName>
</protein>
<feature type="domain" description="Methyltransferase" evidence="1">
    <location>
        <begin position="68"/>
        <end position="163"/>
    </location>
</feature>
<dbReference type="Pfam" id="PF13649">
    <property type="entry name" value="Methyltransf_25"/>
    <property type="match status" value="1"/>
</dbReference>
<dbReference type="InterPro" id="IPR041698">
    <property type="entry name" value="Methyltransf_25"/>
</dbReference>
<dbReference type="Gene3D" id="3.40.50.150">
    <property type="entry name" value="Vaccinia Virus protein VP39"/>
    <property type="match status" value="1"/>
</dbReference>
<evidence type="ECO:0000259" key="1">
    <source>
        <dbReference type="Pfam" id="PF13649"/>
    </source>
</evidence>
<accession>A0A8H5I0R4</accession>
<proteinExistence type="predicted"/>
<dbReference type="OrthoDB" id="184880at2759"/>
<sequence>MLQLGPVPSVSTMNGGESGERYYASDKYLLPADKKETARLEVQHRVFSKAFENRLSQLPVKLKSGDQVLESAAGTGIWTLEFLEETRKDGVTLNIQCIDISDKQFPKEHPPEIHFSLQSVTDLPSKWNERFSYAHQRLLVLALDKSLWRKAARELFRVLKPGGWLELVEIELQSYQLCFGPCSSKVQSLVLKMYPEKGVLIDLAQHLPSILEESGFVDVQCGMRKTLVGSGEYGYSSSELANFFRSLKRDVVSGGGYGFVGSEEEYEEILHGAQSEWENHSEEGSITLFTILARKP</sequence>
<keyword evidence="3" id="KW-1185">Reference proteome</keyword>